<feature type="compositionally biased region" description="Basic and acidic residues" evidence="1">
    <location>
        <begin position="114"/>
        <end position="130"/>
    </location>
</feature>
<accession>A0A0X3PJE7</accession>
<reference evidence="2" key="1">
    <citation type="submission" date="2016-01" db="EMBL/GenBank/DDBJ databases">
        <title>Reference transcriptome for the parasite Schistocephalus solidus: insights into the molecular evolution of parasitism.</title>
        <authorList>
            <person name="Hebert F.O."/>
            <person name="Grambauer S."/>
            <person name="Barber I."/>
            <person name="Landry C.R."/>
            <person name="Aubin-Horth N."/>
        </authorList>
    </citation>
    <scope>NUCLEOTIDE SEQUENCE</scope>
</reference>
<feature type="non-terminal residue" evidence="2">
    <location>
        <position position="1"/>
    </location>
</feature>
<name>A0A0X3PJE7_SCHSO</name>
<sequence length="299" mass="31834">GDGTEVTELELGSGMEVREPPPFGYSLQEDASEASIKVAAGSSGIGAEKNELIDAQEESKVDNGKDLQLHAEQSEDIEVSAPFAAEKQLERPAAATDTEGKAKPKKSRRRTMKKRPDPAEINGRDQEKTTETASTAVANEAIDSPRISEIPRQSSLLALGDTSIAEGFELSSREKARDDGSVEKWQPTALPATLNGDCGVTLDPEQQPSSNNELSGSESPNESAQEVVEPKHLGASAGSESSRRPGFEMVTHVPELPNAAEQEDVSGRLLHSMDAGVVDAGTDSDTDTEMPDLASFWFS</sequence>
<feature type="compositionally biased region" description="Basic residues" evidence="1">
    <location>
        <begin position="103"/>
        <end position="113"/>
    </location>
</feature>
<feature type="compositionally biased region" description="Basic and acidic residues" evidence="1">
    <location>
        <begin position="48"/>
        <end position="73"/>
    </location>
</feature>
<dbReference type="AlphaFoldDB" id="A0A0X3PJE7"/>
<feature type="region of interest" description="Disordered" evidence="1">
    <location>
        <begin position="1"/>
        <end position="27"/>
    </location>
</feature>
<gene>
    <name evidence="2" type="ORF">TR127377</name>
</gene>
<feature type="compositionally biased region" description="Polar residues" evidence="1">
    <location>
        <begin position="204"/>
        <end position="224"/>
    </location>
</feature>
<organism evidence="2">
    <name type="scientific">Schistocephalus solidus</name>
    <name type="common">Tapeworm</name>
    <dbReference type="NCBI Taxonomy" id="70667"/>
    <lineage>
        <taxon>Eukaryota</taxon>
        <taxon>Metazoa</taxon>
        <taxon>Spiralia</taxon>
        <taxon>Lophotrochozoa</taxon>
        <taxon>Platyhelminthes</taxon>
        <taxon>Cestoda</taxon>
        <taxon>Eucestoda</taxon>
        <taxon>Diphyllobothriidea</taxon>
        <taxon>Diphyllobothriidae</taxon>
        <taxon>Schistocephalus</taxon>
    </lineage>
</organism>
<feature type="region of interest" description="Disordered" evidence="1">
    <location>
        <begin position="42"/>
        <end position="248"/>
    </location>
</feature>
<feature type="non-terminal residue" evidence="2">
    <location>
        <position position="299"/>
    </location>
</feature>
<dbReference type="EMBL" id="GEEE01015859">
    <property type="protein sequence ID" value="JAP47366.1"/>
    <property type="molecule type" value="Transcribed_RNA"/>
</dbReference>
<protein>
    <submittedName>
        <fullName evidence="2">Uncharacterized protein</fullName>
    </submittedName>
</protein>
<proteinExistence type="predicted"/>
<feature type="compositionally biased region" description="Basic and acidic residues" evidence="1">
    <location>
        <begin position="171"/>
        <end position="182"/>
    </location>
</feature>
<evidence type="ECO:0000313" key="2">
    <source>
        <dbReference type="EMBL" id="JAP47366.1"/>
    </source>
</evidence>
<evidence type="ECO:0000256" key="1">
    <source>
        <dbReference type="SAM" id="MobiDB-lite"/>
    </source>
</evidence>